<feature type="compositionally biased region" description="Low complexity" evidence="5">
    <location>
        <begin position="15"/>
        <end position="32"/>
    </location>
</feature>
<protein>
    <submittedName>
        <fullName evidence="8">NINE protein</fullName>
    </submittedName>
</protein>
<keyword evidence="9" id="KW-1185">Reference proteome</keyword>
<sequence length="153" mass="15610">MSTPSPYGQPEYPDAGQQPGYPAGQQPAYPAAQPGYPAGYGQPGYGTGVAPKSKTTAALLAFFLGGLGIHNFYRGQKGRGFGHLGLVALGIILFIIAIATLVGSVDAHGNVPDSASAGVGTAGVLGYLILIGNSIWAFVEFIMILVSKDGSLQ</sequence>
<evidence type="ECO:0000256" key="1">
    <source>
        <dbReference type="ARBA" id="ARBA00004141"/>
    </source>
</evidence>
<dbReference type="RefSeq" id="WP_043559906.1">
    <property type="nucleotide sequence ID" value="NZ_CAJPNG010000105.1"/>
</dbReference>
<feature type="region of interest" description="Disordered" evidence="5">
    <location>
        <begin position="1"/>
        <end position="32"/>
    </location>
</feature>
<name>A0ABT4I706_9ACTO</name>
<keyword evidence="3 6" id="KW-1133">Transmembrane helix</keyword>
<evidence type="ECO:0000256" key="6">
    <source>
        <dbReference type="SAM" id="Phobius"/>
    </source>
</evidence>
<gene>
    <name evidence="8" type="ORF">OHJ16_05610</name>
</gene>
<feature type="transmembrane region" description="Helical" evidence="6">
    <location>
        <begin position="55"/>
        <end position="73"/>
    </location>
</feature>
<evidence type="ECO:0000259" key="7">
    <source>
        <dbReference type="Pfam" id="PF05154"/>
    </source>
</evidence>
<keyword evidence="2 6" id="KW-0812">Transmembrane</keyword>
<comment type="subcellular location">
    <subcellularLocation>
        <location evidence="1">Membrane</location>
        <topology evidence="1">Multi-pass membrane protein</topology>
    </subcellularLocation>
</comment>
<dbReference type="EMBL" id="JAPTMY010000009">
    <property type="protein sequence ID" value="MCZ0857518.1"/>
    <property type="molecule type" value="Genomic_DNA"/>
</dbReference>
<dbReference type="Proteomes" id="UP001072034">
    <property type="component" value="Unassembled WGS sequence"/>
</dbReference>
<proteinExistence type="predicted"/>
<evidence type="ECO:0000256" key="5">
    <source>
        <dbReference type="SAM" id="MobiDB-lite"/>
    </source>
</evidence>
<evidence type="ECO:0000313" key="8">
    <source>
        <dbReference type="EMBL" id="MCZ0857518.1"/>
    </source>
</evidence>
<evidence type="ECO:0000256" key="3">
    <source>
        <dbReference type="ARBA" id="ARBA00022989"/>
    </source>
</evidence>
<evidence type="ECO:0000313" key="9">
    <source>
        <dbReference type="Proteomes" id="UP001072034"/>
    </source>
</evidence>
<evidence type="ECO:0000256" key="4">
    <source>
        <dbReference type="ARBA" id="ARBA00023136"/>
    </source>
</evidence>
<organism evidence="8 9">
    <name type="scientific">Actinomyces israelii</name>
    <dbReference type="NCBI Taxonomy" id="1659"/>
    <lineage>
        <taxon>Bacteria</taxon>
        <taxon>Bacillati</taxon>
        <taxon>Actinomycetota</taxon>
        <taxon>Actinomycetes</taxon>
        <taxon>Actinomycetales</taxon>
        <taxon>Actinomycetaceae</taxon>
        <taxon>Actinomyces</taxon>
    </lineage>
</organism>
<accession>A0ABT4I706</accession>
<feature type="transmembrane region" description="Helical" evidence="6">
    <location>
        <begin position="125"/>
        <end position="146"/>
    </location>
</feature>
<comment type="caution">
    <text evidence="8">The sequence shown here is derived from an EMBL/GenBank/DDBJ whole genome shotgun (WGS) entry which is preliminary data.</text>
</comment>
<dbReference type="InterPro" id="IPR007829">
    <property type="entry name" value="TM2"/>
</dbReference>
<keyword evidence="4 6" id="KW-0472">Membrane</keyword>
<dbReference type="Pfam" id="PF05154">
    <property type="entry name" value="TM2"/>
    <property type="match status" value="1"/>
</dbReference>
<feature type="domain" description="TM2" evidence="7">
    <location>
        <begin position="51"/>
        <end position="98"/>
    </location>
</feature>
<reference evidence="8" key="1">
    <citation type="submission" date="2022-10" db="EMBL/GenBank/DDBJ databases">
        <title>Genome sequence of Actinomyces israelii ATCC 10048.</title>
        <authorList>
            <person name="Watt R.M."/>
            <person name="Tong W.M."/>
        </authorList>
    </citation>
    <scope>NUCLEOTIDE SEQUENCE</scope>
    <source>
        <strain evidence="8">ATCC 10048</strain>
    </source>
</reference>
<feature type="transmembrane region" description="Helical" evidence="6">
    <location>
        <begin position="85"/>
        <end position="105"/>
    </location>
</feature>
<evidence type="ECO:0000256" key="2">
    <source>
        <dbReference type="ARBA" id="ARBA00022692"/>
    </source>
</evidence>